<feature type="region of interest" description="Disordered" evidence="1">
    <location>
        <begin position="77"/>
        <end position="133"/>
    </location>
</feature>
<evidence type="ECO:0000313" key="3">
    <source>
        <dbReference type="Proteomes" id="UP000233100"/>
    </source>
</evidence>
<reference evidence="2 3" key="1">
    <citation type="submission" date="2013-03" db="EMBL/GenBank/DDBJ databases">
        <authorList>
            <person name="Warren W."/>
            <person name="Wilson R.K."/>
        </authorList>
    </citation>
    <scope>NUCLEOTIDE SEQUENCE</scope>
</reference>
<name>A0A7N9CPP5_MACFA</name>
<feature type="region of interest" description="Disordered" evidence="1">
    <location>
        <begin position="1"/>
        <end position="37"/>
    </location>
</feature>
<reference evidence="2" key="3">
    <citation type="submission" date="2025-09" db="UniProtKB">
        <authorList>
            <consortium name="Ensembl"/>
        </authorList>
    </citation>
    <scope>IDENTIFICATION</scope>
</reference>
<protein>
    <submittedName>
        <fullName evidence="2">Uncharacterized protein</fullName>
    </submittedName>
</protein>
<dbReference type="Ensembl" id="ENSMFAT00000073833.1">
    <property type="protein sequence ID" value="ENSMFAP00000051819.1"/>
    <property type="gene ID" value="ENSMFAG00000060919.1"/>
</dbReference>
<dbReference type="Proteomes" id="UP000233100">
    <property type="component" value="Chromosome 15"/>
</dbReference>
<dbReference type="GeneTree" id="ENSGT01130000278534"/>
<accession>A0A7N9CPP5</accession>
<dbReference type="AlphaFoldDB" id="A0A7N9CPP5"/>
<keyword evidence="3" id="KW-1185">Reference proteome</keyword>
<feature type="compositionally biased region" description="Polar residues" evidence="1">
    <location>
        <begin position="102"/>
        <end position="111"/>
    </location>
</feature>
<proteinExistence type="predicted"/>
<evidence type="ECO:0000256" key="1">
    <source>
        <dbReference type="SAM" id="MobiDB-lite"/>
    </source>
</evidence>
<organism evidence="2 3">
    <name type="scientific">Macaca fascicularis</name>
    <name type="common">Crab-eating macaque</name>
    <name type="synonym">Cynomolgus monkey</name>
    <dbReference type="NCBI Taxonomy" id="9541"/>
    <lineage>
        <taxon>Eukaryota</taxon>
        <taxon>Metazoa</taxon>
        <taxon>Chordata</taxon>
        <taxon>Craniata</taxon>
        <taxon>Vertebrata</taxon>
        <taxon>Euteleostomi</taxon>
        <taxon>Mammalia</taxon>
        <taxon>Eutheria</taxon>
        <taxon>Euarchontoglires</taxon>
        <taxon>Primates</taxon>
        <taxon>Haplorrhini</taxon>
        <taxon>Catarrhini</taxon>
        <taxon>Cercopithecidae</taxon>
        <taxon>Cercopithecinae</taxon>
        <taxon>Macaca</taxon>
    </lineage>
</organism>
<sequence>MAKRGQGTAQALASEGARPKPWHLPCSVEPVGAQKSRTEVWEPLPRFQRMYGNEWMSRQKFATGVGPSWRTSVKAMWEGKPPHRDPTGTLPSRAVRRGPLSSRHQNGVSTDSLHHAPGKAVDTQRQPVKAAKK</sequence>
<reference evidence="2" key="2">
    <citation type="submission" date="2025-08" db="UniProtKB">
        <authorList>
            <consortium name="Ensembl"/>
        </authorList>
    </citation>
    <scope>IDENTIFICATION</scope>
</reference>
<evidence type="ECO:0000313" key="2">
    <source>
        <dbReference type="Ensembl" id="ENSMFAP00000051819.1"/>
    </source>
</evidence>